<dbReference type="InterPro" id="IPR001434">
    <property type="entry name" value="OmcB-like_DUF11"/>
</dbReference>
<dbReference type="Gene3D" id="2.60.40.10">
    <property type="entry name" value="Immunoglobulins"/>
    <property type="match status" value="2"/>
</dbReference>
<evidence type="ECO:0000259" key="2">
    <source>
        <dbReference type="Pfam" id="PF01345"/>
    </source>
</evidence>
<keyword evidence="4" id="KW-1185">Reference proteome</keyword>
<dbReference type="SUPFAM" id="SSF52266">
    <property type="entry name" value="SGNH hydrolase"/>
    <property type="match status" value="1"/>
</dbReference>
<dbReference type="EMBL" id="JAAGNZ010000005">
    <property type="protein sequence ID" value="NEU70505.1"/>
    <property type="molecule type" value="Genomic_DNA"/>
</dbReference>
<protein>
    <submittedName>
        <fullName evidence="3">DUF11 domain-containing protein</fullName>
    </submittedName>
</protein>
<dbReference type="Proteomes" id="UP000477386">
    <property type="component" value="Unassembled WGS sequence"/>
</dbReference>
<dbReference type="RefSeq" id="WP_164043814.1">
    <property type="nucleotide sequence ID" value="NZ_JAAGNZ010000005.1"/>
</dbReference>
<dbReference type="NCBIfam" id="TIGR01451">
    <property type="entry name" value="B_ant_repeat"/>
    <property type="match status" value="2"/>
</dbReference>
<comment type="caution">
    <text evidence="3">The sequence shown here is derived from an EMBL/GenBank/DDBJ whole genome shotgun (WGS) entry which is preliminary data.</text>
</comment>
<dbReference type="AlphaFoldDB" id="A0A6M0ISE8"/>
<feature type="compositionally biased region" description="Polar residues" evidence="1">
    <location>
        <begin position="766"/>
        <end position="783"/>
    </location>
</feature>
<dbReference type="InterPro" id="IPR036514">
    <property type="entry name" value="SGNH_hydro_sf"/>
</dbReference>
<evidence type="ECO:0000256" key="1">
    <source>
        <dbReference type="SAM" id="MobiDB-lite"/>
    </source>
</evidence>
<evidence type="ECO:0000313" key="3">
    <source>
        <dbReference type="EMBL" id="NEU70505.1"/>
    </source>
</evidence>
<dbReference type="PANTHER" id="PTHR34819:SF3">
    <property type="entry name" value="CELL SURFACE PROTEIN"/>
    <property type="match status" value="1"/>
</dbReference>
<feature type="region of interest" description="Disordered" evidence="1">
    <location>
        <begin position="766"/>
        <end position="796"/>
    </location>
</feature>
<accession>A0A6M0ISE8</accession>
<dbReference type="Gene3D" id="3.40.50.1110">
    <property type="entry name" value="SGNH hydrolase"/>
    <property type="match status" value="1"/>
</dbReference>
<name>A0A6M0ISE8_9BACT</name>
<proteinExistence type="predicted"/>
<dbReference type="InterPro" id="IPR051172">
    <property type="entry name" value="Chlamydia_OmcB"/>
</dbReference>
<dbReference type="GO" id="GO:0016788">
    <property type="term" value="F:hydrolase activity, acting on ester bonds"/>
    <property type="evidence" value="ECO:0007669"/>
    <property type="project" value="UniProtKB-ARBA"/>
</dbReference>
<organism evidence="3 4">
    <name type="scientific">Spirosoma agri</name>
    <dbReference type="NCBI Taxonomy" id="1987381"/>
    <lineage>
        <taxon>Bacteria</taxon>
        <taxon>Pseudomonadati</taxon>
        <taxon>Bacteroidota</taxon>
        <taxon>Cytophagia</taxon>
        <taxon>Cytophagales</taxon>
        <taxon>Cytophagaceae</taxon>
        <taxon>Spirosoma</taxon>
    </lineage>
</organism>
<sequence length="796" mass="85220">MPTFLKWTLLFIGLPFLALAQLQITHPMSRLVVQRGSDGNGRIYLSGRLSGSVDRVEAQLTPASAGQGTATDWQVVQTNPTNAVFLGYVTASGGWYVLTVRTIVGSTVTAQATVQPVGIGEVFVTAGQSNSRGLGIGDNDLGTSTDRVNAIDSINHSYPPGAKALVSSGDPMPVPVFKPLTAGRKVFPMAESSWSWGELGDYIVNRYNVPVAFYVAGWDGSTAENWYNSANGIPTCNRYYCVENWPNLQPYTNLKNVLHYYNSIAGIRAVLWQQGEAEYSFADGTSSIPQYYDRIVGVIQKSRQDFGGKTIPWMIARASFDGTEFRPAVVNEQQRIIDTPGLNVYQGPYNDTIVNRFAGQTDVHFKNATRPATHPRYYLNPTAIPAEMGLSRLARNWNNSLTNAFFQNSQPITPTQFAVTGTIADNIKPGDNLSVPFSTLGTFASDNQWQVQLLDSLGRYWSTLGSGSTSPITIKVPDTLRLGSRFQLRVVATSPFLPAVPSNLFRTSATASVADVSLSMSINQLSPNLNTPITVSLYVRNDGPGQAKDVVVRNRLPDNLAFSFSSELAFNNNAVTSSAMTIDAGTTRTVSYVAYPNAGGTYRNAAEIAQATSPDPDSQPNSGTGDGQDDMVVLDFRTKESGSGLFVSPNPNQVPLPAVISNQPSPDASKADLSLNLSVNNQVPALNDIITYTITVSNDGGLTASTLFVGAYLPAGQTFVSSNDLTMTNNVITGSVSNLAANSSRTLQFTARVTASGVSTCSAQVLSSTQADPDSVPGNGTTNGEDDTSQVGIRVR</sequence>
<gene>
    <name evidence="3" type="ORF">GK091_26805</name>
</gene>
<feature type="compositionally biased region" description="Polar residues" evidence="1">
    <location>
        <begin position="611"/>
        <end position="623"/>
    </location>
</feature>
<dbReference type="InterPro" id="IPR047589">
    <property type="entry name" value="DUF11_rpt"/>
</dbReference>
<reference evidence="3 4" key="1">
    <citation type="submission" date="2020-02" db="EMBL/GenBank/DDBJ databases">
        <title>Draft genome sequence of two Spirosoma agri KCTC 52727 and Spirosoma terrae KCTC 52035.</title>
        <authorList>
            <person name="Rojas J."/>
            <person name="Ambika Manirajan B."/>
            <person name="Ratering S."/>
            <person name="Suarez C."/>
            <person name="Schnell S."/>
        </authorList>
    </citation>
    <scope>NUCLEOTIDE SEQUENCE [LARGE SCALE GENOMIC DNA]</scope>
    <source>
        <strain evidence="3 4">KCTC 52727</strain>
    </source>
</reference>
<dbReference type="PANTHER" id="PTHR34819">
    <property type="entry name" value="LARGE CYSTEINE-RICH PERIPLASMIC PROTEIN OMCB"/>
    <property type="match status" value="1"/>
</dbReference>
<dbReference type="InterPro" id="IPR013783">
    <property type="entry name" value="Ig-like_fold"/>
</dbReference>
<feature type="region of interest" description="Disordered" evidence="1">
    <location>
        <begin position="611"/>
        <end position="630"/>
    </location>
</feature>
<dbReference type="Pfam" id="PF01345">
    <property type="entry name" value="DUF11"/>
    <property type="match status" value="2"/>
</dbReference>
<feature type="domain" description="DUF11" evidence="2">
    <location>
        <begin position="672"/>
        <end position="775"/>
    </location>
</feature>
<feature type="domain" description="DUF11" evidence="2">
    <location>
        <begin position="515"/>
        <end position="624"/>
    </location>
</feature>
<evidence type="ECO:0000313" key="4">
    <source>
        <dbReference type="Proteomes" id="UP000477386"/>
    </source>
</evidence>